<dbReference type="EMBL" id="SIRT01000003">
    <property type="protein sequence ID" value="TBN04660.1"/>
    <property type="molecule type" value="Genomic_DNA"/>
</dbReference>
<dbReference type="RefSeq" id="WP_130963302.1">
    <property type="nucleotide sequence ID" value="NZ_SIRT01000003.1"/>
</dbReference>
<proteinExistence type="predicted"/>
<keyword evidence="1" id="KW-0732">Signal</keyword>
<evidence type="ECO:0000313" key="3">
    <source>
        <dbReference type="Proteomes" id="UP000291142"/>
    </source>
</evidence>
<organism evidence="2 3">
    <name type="scientific">Hyunsoonleella flava</name>
    <dbReference type="NCBI Taxonomy" id="2527939"/>
    <lineage>
        <taxon>Bacteria</taxon>
        <taxon>Pseudomonadati</taxon>
        <taxon>Bacteroidota</taxon>
        <taxon>Flavobacteriia</taxon>
        <taxon>Flavobacteriales</taxon>
        <taxon>Flavobacteriaceae</taxon>
    </lineage>
</organism>
<dbReference type="Proteomes" id="UP000291142">
    <property type="component" value="Unassembled WGS sequence"/>
</dbReference>
<gene>
    <name evidence="2" type="ORF">EYD45_05195</name>
</gene>
<name>A0A4Q9FFR0_9FLAO</name>
<keyword evidence="3" id="KW-1185">Reference proteome</keyword>
<dbReference type="OrthoDB" id="599464at2"/>
<dbReference type="AlphaFoldDB" id="A0A4Q9FFR0"/>
<feature type="chain" id="PRO_5020705393" evidence="1">
    <location>
        <begin position="22"/>
        <end position="199"/>
    </location>
</feature>
<comment type="caution">
    <text evidence="2">The sequence shown here is derived from an EMBL/GenBank/DDBJ whole genome shotgun (WGS) entry which is preliminary data.</text>
</comment>
<protein>
    <submittedName>
        <fullName evidence="2">Uncharacterized protein</fullName>
    </submittedName>
</protein>
<feature type="signal peptide" evidence="1">
    <location>
        <begin position="1"/>
        <end position="21"/>
    </location>
</feature>
<sequence length="199" mass="22287">MRTQIKKVSHLVLLVAIVAGAFSCQVEPIQEELAIEENLSSKKKKKKGSTSESEYIFSSEKCMPRNSTTLYAGKNIEVGNVSVKVNDIYYDITYSITNKDYYLVATNLSVVNDPSEFPLNKKGNPRKGKFEFGDDMLDGITTITYSVPMSKGTYIAAHAVVQKNGYGSKKRRKSAWGDGCDFPGNNWATYFQFFAPDEW</sequence>
<reference evidence="2 3" key="1">
    <citation type="submission" date="2019-02" db="EMBL/GenBank/DDBJ databases">
        <title>Hyunsoonleella sp., isolated from marine sediment.</title>
        <authorList>
            <person name="Liu B.-T."/>
        </authorList>
    </citation>
    <scope>NUCLEOTIDE SEQUENCE [LARGE SCALE GENOMIC DNA]</scope>
    <source>
        <strain evidence="2 3">T58</strain>
    </source>
</reference>
<evidence type="ECO:0000313" key="2">
    <source>
        <dbReference type="EMBL" id="TBN04660.1"/>
    </source>
</evidence>
<accession>A0A4Q9FFR0</accession>
<dbReference type="PROSITE" id="PS51257">
    <property type="entry name" value="PROKAR_LIPOPROTEIN"/>
    <property type="match status" value="1"/>
</dbReference>
<evidence type="ECO:0000256" key="1">
    <source>
        <dbReference type="SAM" id="SignalP"/>
    </source>
</evidence>